<evidence type="ECO:0000256" key="2">
    <source>
        <dbReference type="ARBA" id="ARBA00008150"/>
    </source>
</evidence>
<comment type="caution">
    <text evidence="9">The sequence shown here is derived from an EMBL/GenBank/DDBJ whole genome shotgun (WGS) entry which is preliminary data.</text>
</comment>
<evidence type="ECO:0000256" key="3">
    <source>
        <dbReference type="ARBA" id="ARBA00022729"/>
    </source>
</evidence>
<dbReference type="PANTHER" id="PTHR38782:SF1">
    <property type="entry name" value="SIGMA-E FACTOR REGULATORY PROTEIN RSEB"/>
    <property type="match status" value="1"/>
</dbReference>
<reference evidence="9" key="1">
    <citation type="submission" date="2017-08" db="EMBL/GenBank/DDBJ databases">
        <title>Microbulbifer marisrubri sp. nov., a halophilic alphaproteobacterium isolated from marine sediment of the Yellow Sea, China.</title>
        <authorList>
            <person name="Zhang G."/>
            <person name="Xiong Q."/>
        </authorList>
    </citation>
    <scope>NUCLEOTIDE SEQUENCE [LARGE SCALE GENOMIC DNA]</scope>
    <source>
        <strain evidence="9">WRN-8</strain>
    </source>
</reference>
<evidence type="ECO:0000313" key="9">
    <source>
        <dbReference type="EMBL" id="PCO06444.1"/>
    </source>
</evidence>
<name>A0ABX4I1Z2_9GAMM</name>
<organism evidence="9 10">
    <name type="scientific">Microbulbifer flavimaris</name>
    <dbReference type="NCBI Taxonomy" id="1781068"/>
    <lineage>
        <taxon>Bacteria</taxon>
        <taxon>Pseudomonadati</taxon>
        <taxon>Pseudomonadota</taxon>
        <taxon>Gammaproteobacteria</taxon>
        <taxon>Cellvibrionales</taxon>
        <taxon>Microbulbiferaceae</taxon>
        <taxon>Microbulbifer</taxon>
    </lineage>
</organism>
<keyword evidence="4" id="KW-0574">Periplasm</keyword>
<dbReference type="InterPro" id="IPR038484">
    <property type="entry name" value="MucB/RseB_C_sf"/>
</dbReference>
<feature type="compositionally biased region" description="Polar residues" evidence="5">
    <location>
        <begin position="47"/>
        <end position="56"/>
    </location>
</feature>
<comment type="subcellular location">
    <subcellularLocation>
        <location evidence="1">Periplasm</location>
    </subcellularLocation>
</comment>
<feature type="signal peptide" evidence="6">
    <location>
        <begin position="1"/>
        <end position="31"/>
    </location>
</feature>
<evidence type="ECO:0000313" key="10">
    <source>
        <dbReference type="Proteomes" id="UP000218427"/>
    </source>
</evidence>
<dbReference type="Gene3D" id="2.50.20.10">
    <property type="entry name" value="Lipoprotein localisation LolA/LolB/LppX"/>
    <property type="match status" value="1"/>
</dbReference>
<keyword evidence="3 6" id="KW-0732">Signal</keyword>
<comment type="similarity">
    <text evidence="2">Belongs to the RseB family.</text>
</comment>
<evidence type="ECO:0000256" key="1">
    <source>
        <dbReference type="ARBA" id="ARBA00004418"/>
    </source>
</evidence>
<dbReference type="RefSeq" id="WP_067079921.1">
    <property type="nucleotide sequence ID" value="NZ_LRFG02000001.1"/>
</dbReference>
<dbReference type="Gene3D" id="3.30.200.100">
    <property type="entry name" value="MucB/RseB, C-terminal domain"/>
    <property type="match status" value="1"/>
</dbReference>
<keyword evidence="10" id="KW-1185">Reference proteome</keyword>
<dbReference type="Proteomes" id="UP000218427">
    <property type="component" value="Unassembled WGS sequence"/>
</dbReference>
<dbReference type="InterPro" id="IPR033434">
    <property type="entry name" value="MucB/RseB_N"/>
</dbReference>
<dbReference type="CDD" id="cd16327">
    <property type="entry name" value="RseB"/>
    <property type="match status" value="1"/>
</dbReference>
<dbReference type="InterPro" id="IPR005588">
    <property type="entry name" value="MucB_RseB"/>
</dbReference>
<evidence type="ECO:0000259" key="8">
    <source>
        <dbReference type="Pfam" id="PF17188"/>
    </source>
</evidence>
<dbReference type="PIRSF" id="PIRSF005427">
    <property type="entry name" value="RseB"/>
    <property type="match status" value="1"/>
</dbReference>
<dbReference type="EMBL" id="LRFG02000001">
    <property type="protein sequence ID" value="PCO06444.1"/>
    <property type="molecule type" value="Genomic_DNA"/>
</dbReference>
<evidence type="ECO:0000259" key="7">
    <source>
        <dbReference type="Pfam" id="PF03888"/>
    </source>
</evidence>
<evidence type="ECO:0000256" key="5">
    <source>
        <dbReference type="SAM" id="MobiDB-lite"/>
    </source>
</evidence>
<feature type="chain" id="PRO_5047073081" description="Sigma E regulatory protein, MucB/RseB" evidence="6">
    <location>
        <begin position="32"/>
        <end position="350"/>
    </location>
</feature>
<evidence type="ECO:0000256" key="6">
    <source>
        <dbReference type="SAM" id="SignalP"/>
    </source>
</evidence>
<gene>
    <name evidence="9" type="ORF">AWR36_001260</name>
</gene>
<dbReference type="PANTHER" id="PTHR38782">
    <property type="match status" value="1"/>
</dbReference>
<accession>A0ABX4I1Z2</accession>
<evidence type="ECO:0008006" key="11">
    <source>
        <dbReference type="Google" id="ProtNLM"/>
    </source>
</evidence>
<proteinExistence type="inferred from homology"/>
<dbReference type="Pfam" id="PF17188">
    <property type="entry name" value="MucB_RseB_C"/>
    <property type="match status" value="1"/>
</dbReference>
<feature type="domain" description="MucB/RseB N-terminal" evidence="7">
    <location>
        <begin position="72"/>
        <end position="237"/>
    </location>
</feature>
<feature type="domain" description="MucB/RseB C-terminal" evidence="8">
    <location>
        <begin position="254"/>
        <end position="346"/>
    </location>
</feature>
<evidence type="ECO:0000256" key="4">
    <source>
        <dbReference type="ARBA" id="ARBA00022764"/>
    </source>
</evidence>
<dbReference type="Pfam" id="PF03888">
    <property type="entry name" value="MucB_RseB"/>
    <property type="match status" value="1"/>
</dbReference>
<protein>
    <recommendedName>
        <fullName evidence="11">Sigma E regulatory protein, MucB/RseB</fullName>
    </recommendedName>
</protein>
<sequence length="350" mass="38123">MRITDISSVYVKANSMLLALFLWGTTSVASAQTAVVPEPEPAQEPANQRQSLQQSQPPMPVESPQAGSNGASARAWLEKLGRAVNELEYSGLVTFEHAGMLETLQVVHAVRDGQQVERVRYLSGDPRELVSHGVTRACEGTGGPFNRAALLSAAGQERLQQAYQFVVRGEERIADRPTVIIEARPLDRHRLGMLVNLDRETGLPLRSMLIGPQGKVLERYQFVKLDLAPVEDSDLQPQSAAARRIDNSTPCIAAQSRWRMGWLPDGYRPVAVRTLTDGDMLVFSDGLSVFTVFVQRLGPELNFKGSAIRGATVAYMDKVEADGINYTVTVVGEIPDSTAQLLARAVTTGG</sequence>
<dbReference type="InterPro" id="IPR033436">
    <property type="entry name" value="MucB/RseB_C"/>
</dbReference>
<feature type="region of interest" description="Disordered" evidence="5">
    <location>
        <begin position="34"/>
        <end position="70"/>
    </location>
</feature>